<accession>A0A8H7RBP2</accession>
<feature type="region of interest" description="Disordered" evidence="1">
    <location>
        <begin position="349"/>
        <end position="419"/>
    </location>
</feature>
<dbReference type="EMBL" id="JAEPRD010000022">
    <property type="protein sequence ID" value="KAG2207979.1"/>
    <property type="molecule type" value="Genomic_DNA"/>
</dbReference>
<evidence type="ECO:0000313" key="3">
    <source>
        <dbReference type="EMBL" id="KAG2207979.1"/>
    </source>
</evidence>
<evidence type="ECO:0000259" key="2">
    <source>
        <dbReference type="SMART" id="SM00717"/>
    </source>
</evidence>
<dbReference type="CDD" id="cd00167">
    <property type="entry name" value="SANT"/>
    <property type="match status" value="1"/>
</dbReference>
<keyword evidence="4" id="KW-1185">Reference proteome</keyword>
<feature type="compositionally biased region" description="Acidic residues" evidence="1">
    <location>
        <begin position="351"/>
        <end position="362"/>
    </location>
</feature>
<gene>
    <name evidence="3" type="ORF">INT47_010963</name>
</gene>
<name>A0A8H7RBP2_9FUNG</name>
<dbReference type="InterPro" id="IPR001005">
    <property type="entry name" value="SANT/Myb"/>
</dbReference>
<dbReference type="Gene3D" id="1.10.10.60">
    <property type="entry name" value="Homeodomain-like"/>
    <property type="match status" value="1"/>
</dbReference>
<dbReference type="OrthoDB" id="2240312at2759"/>
<dbReference type="InterPro" id="IPR009057">
    <property type="entry name" value="Homeodomain-like_sf"/>
</dbReference>
<comment type="caution">
    <text evidence="3">The sequence shown here is derived from an EMBL/GenBank/DDBJ whole genome shotgun (WGS) entry which is preliminary data.</text>
</comment>
<evidence type="ECO:0000256" key="1">
    <source>
        <dbReference type="SAM" id="MobiDB-lite"/>
    </source>
</evidence>
<dbReference type="Proteomes" id="UP000603453">
    <property type="component" value="Unassembled WGS sequence"/>
</dbReference>
<dbReference type="AlphaFoldDB" id="A0A8H7RBP2"/>
<proteinExistence type="predicted"/>
<feature type="compositionally biased region" description="Acidic residues" evidence="1">
    <location>
        <begin position="379"/>
        <end position="413"/>
    </location>
</feature>
<reference evidence="3" key="1">
    <citation type="submission" date="2020-12" db="EMBL/GenBank/DDBJ databases">
        <title>Metabolic potential, ecology and presence of endohyphal bacteria is reflected in genomic diversity of Mucoromycotina.</title>
        <authorList>
            <person name="Muszewska A."/>
            <person name="Okrasinska A."/>
            <person name="Steczkiewicz K."/>
            <person name="Drgas O."/>
            <person name="Orlowska M."/>
            <person name="Perlinska-Lenart U."/>
            <person name="Aleksandrzak-Piekarczyk T."/>
            <person name="Szatraj K."/>
            <person name="Zielenkiewicz U."/>
            <person name="Pilsyk S."/>
            <person name="Malc E."/>
            <person name="Mieczkowski P."/>
            <person name="Kruszewska J.S."/>
            <person name="Biernat P."/>
            <person name="Pawlowska J."/>
        </authorList>
    </citation>
    <scope>NUCLEOTIDE SEQUENCE</scope>
    <source>
        <strain evidence="3">WA0000017839</strain>
    </source>
</reference>
<evidence type="ECO:0000313" key="4">
    <source>
        <dbReference type="Proteomes" id="UP000603453"/>
    </source>
</evidence>
<dbReference type="SUPFAM" id="SSF46689">
    <property type="entry name" value="Homeodomain-like"/>
    <property type="match status" value="1"/>
</dbReference>
<protein>
    <recommendedName>
        <fullName evidence="2">Myb-like domain-containing protein</fullName>
    </recommendedName>
</protein>
<organism evidence="3 4">
    <name type="scientific">Mucor saturninus</name>
    <dbReference type="NCBI Taxonomy" id="64648"/>
    <lineage>
        <taxon>Eukaryota</taxon>
        <taxon>Fungi</taxon>
        <taxon>Fungi incertae sedis</taxon>
        <taxon>Mucoromycota</taxon>
        <taxon>Mucoromycotina</taxon>
        <taxon>Mucoromycetes</taxon>
        <taxon>Mucorales</taxon>
        <taxon>Mucorineae</taxon>
        <taxon>Mucoraceae</taxon>
        <taxon>Mucor</taxon>
    </lineage>
</organism>
<feature type="domain" description="Myb-like" evidence="2">
    <location>
        <begin position="127"/>
        <end position="177"/>
    </location>
</feature>
<sequence>MPRRRLTMEEKYRLMGHGHKIPLRADRILMAKNFTAFKRTDSLWKVAKVEEQTDPAFPIEPVEYTLNPMQQHSKNNLCSTLQKRYFDNPSPTMTPRMKKYFRAIAVLEYEHDHGLIADTEFGASVLGETCWTPGEKKRFFLAIERCGKNNISEISRRVGPTKTPVQVYEFQQCLQEAAQAIGPLPIDHLSAREMTPFYIDQEEAMASSVKDALEVESYGKHLQYTDRSEIQLLEMWNLSSLTRLFSKVNDMAVLSSTSINFYELIRNFVSDIMVDLHTQLLNSENKTVTKSLMNVTIAKRIKHSTADRRLKHLDILAMLDKRYYFHEPYTRGKSATYLAKRRRNMVTEYDSSIEEEDTEEGEGYTQVSDDKEKGYIQVSDDEEDMEWDSDTSSSDEEEEEKDEMLEPIDDDDAIPGVYVTRNERHEHEDAIEADQSAQNTIGVYSSDEEIGSYLRDDEEDEKRMQQLDAQHEQQLISYLEFHDEEAILSSE</sequence>
<dbReference type="SMART" id="SM00717">
    <property type="entry name" value="SANT"/>
    <property type="match status" value="1"/>
</dbReference>